<comment type="function">
    <text evidence="16">Glucosidase involved in the degradation of cellulosic biomass. Has both alpha- and beta-glucosidase activity.</text>
</comment>
<dbReference type="Gene3D" id="3.20.20.80">
    <property type="entry name" value="Glycosidases"/>
    <property type="match status" value="2"/>
</dbReference>
<dbReference type="InterPro" id="IPR017853">
    <property type="entry name" value="GH"/>
</dbReference>
<keyword evidence="9 18" id="KW-0732">Signal</keyword>
<feature type="chain" id="PRO_5040218678" description="Probable alpha/beta-glucosidase agdC" evidence="18">
    <location>
        <begin position="23"/>
        <end position="918"/>
    </location>
</feature>
<evidence type="ECO:0000256" key="15">
    <source>
        <dbReference type="ARBA" id="ARBA00023326"/>
    </source>
</evidence>
<reference evidence="22" key="1">
    <citation type="journal article" date="2021" name="Nat. Commun.">
        <title>Genetic determinants of endophytism in the Arabidopsis root mycobiome.</title>
        <authorList>
            <person name="Mesny F."/>
            <person name="Miyauchi S."/>
            <person name="Thiergart T."/>
            <person name="Pickel B."/>
            <person name="Atanasova L."/>
            <person name="Karlsson M."/>
            <person name="Huettel B."/>
            <person name="Barry K.W."/>
            <person name="Haridas S."/>
            <person name="Chen C."/>
            <person name="Bauer D."/>
            <person name="Andreopoulos W."/>
            <person name="Pangilinan J."/>
            <person name="LaButti K."/>
            <person name="Riley R."/>
            <person name="Lipzen A."/>
            <person name="Clum A."/>
            <person name="Drula E."/>
            <person name="Henrissat B."/>
            <person name="Kohler A."/>
            <person name="Grigoriev I.V."/>
            <person name="Martin F.M."/>
            <person name="Hacquard S."/>
        </authorList>
    </citation>
    <scope>NUCLEOTIDE SEQUENCE</scope>
    <source>
        <strain evidence="22">MPI-SDFR-AT-0117</strain>
    </source>
</reference>
<evidence type="ECO:0000256" key="5">
    <source>
        <dbReference type="ARBA" id="ARBA00012741"/>
    </source>
</evidence>
<dbReference type="InterPro" id="IPR048395">
    <property type="entry name" value="Glyco_hydro_31_C"/>
</dbReference>
<dbReference type="CDD" id="cd06602">
    <property type="entry name" value="GH31_MGAM_SI_GAA"/>
    <property type="match status" value="1"/>
</dbReference>
<accession>A0A9P9AC18</accession>
<comment type="subcellular location">
    <subcellularLocation>
        <location evidence="3">Secreted</location>
    </subcellularLocation>
</comment>
<dbReference type="InterPro" id="IPR013780">
    <property type="entry name" value="Glyco_hydro_b"/>
</dbReference>
<dbReference type="EMBL" id="JAGSXJ010000007">
    <property type="protein sequence ID" value="KAH6689764.1"/>
    <property type="molecule type" value="Genomic_DNA"/>
</dbReference>
<evidence type="ECO:0000313" key="23">
    <source>
        <dbReference type="Proteomes" id="UP000770015"/>
    </source>
</evidence>
<dbReference type="CDD" id="cd14752">
    <property type="entry name" value="GH31_N"/>
    <property type="match status" value="1"/>
</dbReference>
<keyword evidence="14" id="KW-0961">Cell wall biogenesis/degradation</keyword>
<dbReference type="OrthoDB" id="5839090at2759"/>
<dbReference type="InterPro" id="IPR000322">
    <property type="entry name" value="Glyco_hydro_31_TIM"/>
</dbReference>
<dbReference type="EC" id="3.2.1.21" evidence="6"/>
<evidence type="ECO:0000256" key="9">
    <source>
        <dbReference type="ARBA" id="ARBA00022729"/>
    </source>
</evidence>
<dbReference type="SUPFAM" id="SSF51011">
    <property type="entry name" value="Glycosyl hydrolase domain"/>
    <property type="match status" value="1"/>
</dbReference>
<feature type="domain" description="Glycosyl hydrolase family 31 C-terminal" evidence="21">
    <location>
        <begin position="718"/>
        <end position="806"/>
    </location>
</feature>
<dbReference type="PANTHER" id="PTHR22762:SF67">
    <property type="entry name" value="ALPHA_BETA-GLUCOSIDASE AGDC-RELATED"/>
    <property type="match status" value="1"/>
</dbReference>
<evidence type="ECO:0000256" key="16">
    <source>
        <dbReference type="ARBA" id="ARBA00025512"/>
    </source>
</evidence>
<keyword evidence="23" id="KW-1185">Reference proteome</keyword>
<evidence type="ECO:0000256" key="17">
    <source>
        <dbReference type="RuleBase" id="RU361185"/>
    </source>
</evidence>
<keyword evidence="8" id="KW-0964">Secreted</keyword>
<dbReference type="GO" id="GO:0008422">
    <property type="term" value="F:beta-glucosidase activity"/>
    <property type="evidence" value="ECO:0007669"/>
    <property type="project" value="UniProtKB-EC"/>
</dbReference>
<evidence type="ECO:0000259" key="19">
    <source>
        <dbReference type="Pfam" id="PF01055"/>
    </source>
</evidence>
<sequence>MANWKLSLAFAGLASSAALKRAVPDYNKLDDCPGYAASNIQQSGDGLTADLKLAGTACDAYGDDLTDLVLSVTYQTDNRLHVKIQDKGNQVYQVPESVVPRPGGSSSAGSSNLKFEYTEEPFSFTVIRADTDEVLFDTSAASLVFESQYLRLRTSLPDDPFLYGLGEHTDPFRLNTTDYIRTLWNRDSYAIPSGTNLYGSHPLYLEQREGGSHGVFLLNSNGMDIMINNTEKTGQYLEYNTLGGVFDFYFLAGPSPTEVVKQYSEIIGLPAMQPYWGLGFHQCRYGYQDVFEVAEVVYNYSQAGIPLETMWTDIDYMDGRATFTLDTERYPLEKVQQLVDYLHEHQQHYILMVNPTAAWKQELPTIQRGLEKDIYLKRENGSVYLGVVWPGVTVFPDWFAVNITEYWNTEFEIFFDKETGVDIDGLWIDMNEPANFCEGLCEDPWGSAVGLPPAPPPLRDIPRPLPGFPCSFQPEGTNCDDTTLRLGKRMTLGPVSDVSPRDLVEQLFTRQEDGDQKGLPDRDLLFPKYAIHNHAPPDVTWNSDRGGISFKTVNTDIIHENGLAMYDTHNLYGAMMGLASRKAMLNRRAGLRPLVITRSSFPGDGKNVGHWLGDNVSSWEQYRMSIHTTMSFSALYQFPMAGSDVCGFAGDTNEQLCARWASLGAFFTFYRNHNGIEHIPQEFYRWESVAESARKAIAIRYRLLDYIYTSMYRATVDGSPVLNPMFFLYPEDKATWALQHQFFYGAGLLVAPVTEENATSVDAYLPEDIFYDWYTHRPVRGRGALHTFEDQDTTDIPLLIRSGVILPLRAESANTTTELRKQDFELIVPLNAEGKASGELYLDDGVSVEQKGHTLVEFRFEDNTLHIGGVFGYEVPVKITKIKILGATCKTKAGNQGRGSRTVEVDVSLNEAGTVDLS</sequence>
<comment type="caution">
    <text evidence="22">The sequence shown here is derived from an EMBL/GenBank/DDBJ whole genome shotgun (WGS) entry which is preliminary data.</text>
</comment>
<dbReference type="SUPFAM" id="SSF51445">
    <property type="entry name" value="(Trans)glycosidases"/>
    <property type="match status" value="1"/>
</dbReference>
<evidence type="ECO:0000256" key="6">
    <source>
        <dbReference type="ARBA" id="ARBA00012744"/>
    </source>
</evidence>
<evidence type="ECO:0000256" key="13">
    <source>
        <dbReference type="ARBA" id="ARBA00023295"/>
    </source>
</evidence>
<dbReference type="PROSITE" id="PS00129">
    <property type="entry name" value="GLYCOSYL_HYDROL_F31_1"/>
    <property type="match status" value="1"/>
</dbReference>
<feature type="domain" description="Glycoside hydrolase family 31 N-terminal" evidence="20">
    <location>
        <begin position="93"/>
        <end position="222"/>
    </location>
</feature>
<dbReference type="Gene3D" id="2.60.40.1180">
    <property type="entry name" value="Golgi alpha-mannosidase II"/>
    <property type="match status" value="2"/>
</dbReference>
<evidence type="ECO:0000256" key="18">
    <source>
        <dbReference type="SAM" id="SignalP"/>
    </source>
</evidence>
<comment type="similarity">
    <text evidence="4 17">Belongs to the glycosyl hydrolase 31 family.</text>
</comment>
<dbReference type="Proteomes" id="UP000770015">
    <property type="component" value="Unassembled WGS sequence"/>
</dbReference>
<dbReference type="InterPro" id="IPR011013">
    <property type="entry name" value="Gal_mutarotase_sf_dom"/>
</dbReference>
<keyword evidence="12" id="KW-0119">Carbohydrate metabolism</keyword>
<dbReference type="AlphaFoldDB" id="A0A9P9AC18"/>
<evidence type="ECO:0000313" key="22">
    <source>
        <dbReference type="EMBL" id="KAH6689764.1"/>
    </source>
</evidence>
<evidence type="ECO:0000256" key="11">
    <source>
        <dbReference type="ARBA" id="ARBA00023180"/>
    </source>
</evidence>
<feature type="domain" description="Glycoside hydrolase family 31 TIM barrel" evidence="19">
    <location>
        <begin position="270"/>
        <end position="709"/>
    </location>
</feature>
<organism evidence="22 23">
    <name type="scientific">Plectosphaerella plurivora</name>
    <dbReference type="NCBI Taxonomy" id="936078"/>
    <lineage>
        <taxon>Eukaryota</taxon>
        <taxon>Fungi</taxon>
        <taxon>Dikarya</taxon>
        <taxon>Ascomycota</taxon>
        <taxon>Pezizomycotina</taxon>
        <taxon>Sordariomycetes</taxon>
        <taxon>Hypocreomycetidae</taxon>
        <taxon>Glomerellales</taxon>
        <taxon>Plectosphaerellaceae</taxon>
        <taxon>Plectosphaerella</taxon>
    </lineage>
</organism>
<dbReference type="SUPFAM" id="SSF74650">
    <property type="entry name" value="Galactose mutarotase-like"/>
    <property type="match status" value="1"/>
</dbReference>
<proteinExistence type="inferred from homology"/>
<name>A0A9P9AC18_9PEZI</name>
<dbReference type="GO" id="GO:0071555">
    <property type="term" value="P:cell wall organization"/>
    <property type="evidence" value="ECO:0007669"/>
    <property type="project" value="UniProtKB-KW"/>
</dbReference>
<feature type="signal peptide" evidence="18">
    <location>
        <begin position="1"/>
        <end position="22"/>
    </location>
</feature>
<dbReference type="GO" id="GO:0000272">
    <property type="term" value="P:polysaccharide catabolic process"/>
    <property type="evidence" value="ECO:0007669"/>
    <property type="project" value="UniProtKB-KW"/>
</dbReference>
<dbReference type="Pfam" id="PF01055">
    <property type="entry name" value="Glyco_hydro_31_2nd"/>
    <property type="match status" value="1"/>
</dbReference>
<dbReference type="Gene3D" id="2.60.40.1760">
    <property type="entry name" value="glycosyl hydrolase (family 31)"/>
    <property type="match status" value="1"/>
</dbReference>
<protein>
    <recommendedName>
        <fullName evidence="7">Probable alpha/beta-glucosidase agdC</fullName>
        <ecNumber evidence="5">3.2.1.20</ecNumber>
        <ecNumber evidence="6">3.2.1.21</ecNumber>
    </recommendedName>
</protein>
<dbReference type="EC" id="3.2.1.20" evidence="5"/>
<dbReference type="GO" id="GO:0005576">
    <property type="term" value="C:extracellular region"/>
    <property type="evidence" value="ECO:0007669"/>
    <property type="project" value="UniProtKB-SubCell"/>
</dbReference>
<keyword evidence="15" id="KW-0624">Polysaccharide degradation</keyword>
<evidence type="ECO:0000256" key="12">
    <source>
        <dbReference type="ARBA" id="ARBA00023277"/>
    </source>
</evidence>
<evidence type="ECO:0000256" key="14">
    <source>
        <dbReference type="ARBA" id="ARBA00023316"/>
    </source>
</evidence>
<dbReference type="InterPro" id="IPR025887">
    <property type="entry name" value="Glyco_hydro_31_N_dom"/>
</dbReference>
<comment type="catalytic activity">
    <reaction evidence="2">
        <text>Hydrolysis of terminal, non-reducing (1-&gt;4)-linked alpha-D-glucose residues with release of alpha-D-glucose.</text>
        <dbReference type="EC" id="3.2.1.20"/>
    </reaction>
</comment>
<dbReference type="InterPro" id="IPR030458">
    <property type="entry name" value="Glyco_hydro_31_AS"/>
</dbReference>
<evidence type="ECO:0000259" key="21">
    <source>
        <dbReference type="Pfam" id="PF21365"/>
    </source>
</evidence>
<evidence type="ECO:0000256" key="2">
    <source>
        <dbReference type="ARBA" id="ARBA00001657"/>
    </source>
</evidence>
<evidence type="ECO:0000259" key="20">
    <source>
        <dbReference type="Pfam" id="PF13802"/>
    </source>
</evidence>
<evidence type="ECO:0000256" key="1">
    <source>
        <dbReference type="ARBA" id="ARBA00000448"/>
    </source>
</evidence>
<evidence type="ECO:0000256" key="8">
    <source>
        <dbReference type="ARBA" id="ARBA00022525"/>
    </source>
</evidence>
<evidence type="ECO:0000256" key="3">
    <source>
        <dbReference type="ARBA" id="ARBA00004613"/>
    </source>
</evidence>
<keyword evidence="13 17" id="KW-0326">Glycosidase</keyword>
<dbReference type="Pfam" id="PF21365">
    <property type="entry name" value="Glyco_hydro_31_3rd"/>
    <property type="match status" value="1"/>
</dbReference>
<dbReference type="Pfam" id="PF13802">
    <property type="entry name" value="Gal_mutarotas_2"/>
    <property type="match status" value="1"/>
</dbReference>
<evidence type="ECO:0000256" key="7">
    <source>
        <dbReference type="ARBA" id="ARBA00014002"/>
    </source>
</evidence>
<evidence type="ECO:0000256" key="10">
    <source>
        <dbReference type="ARBA" id="ARBA00022801"/>
    </source>
</evidence>
<dbReference type="GO" id="GO:0004558">
    <property type="term" value="F:alpha-1,4-glucosidase activity"/>
    <property type="evidence" value="ECO:0007669"/>
    <property type="project" value="UniProtKB-EC"/>
</dbReference>
<dbReference type="PANTHER" id="PTHR22762">
    <property type="entry name" value="ALPHA-GLUCOSIDASE"/>
    <property type="match status" value="1"/>
</dbReference>
<comment type="catalytic activity">
    <reaction evidence="1">
        <text>Hydrolysis of terminal, non-reducing beta-D-glucosyl residues with release of beta-D-glucose.</text>
        <dbReference type="EC" id="3.2.1.21"/>
    </reaction>
</comment>
<gene>
    <name evidence="22" type="ORF">F5X68DRAFT_150873</name>
</gene>
<keyword evidence="10 17" id="KW-0378">Hydrolase</keyword>
<evidence type="ECO:0000256" key="4">
    <source>
        <dbReference type="ARBA" id="ARBA00007806"/>
    </source>
</evidence>
<dbReference type="GO" id="GO:0030246">
    <property type="term" value="F:carbohydrate binding"/>
    <property type="evidence" value="ECO:0007669"/>
    <property type="project" value="InterPro"/>
</dbReference>
<keyword evidence="11" id="KW-0325">Glycoprotein</keyword>